<feature type="domain" description="IrrE N-terminal-like" evidence="2">
    <location>
        <begin position="157"/>
        <end position="250"/>
    </location>
</feature>
<comment type="similarity">
    <text evidence="1">Belongs to the short-chain fatty acyl-CoA assimilation regulator (ScfR) family.</text>
</comment>
<sequence length="400" mass="41670">MDEGVIDRVRSVITRVSPSQAAFSELVGIGADKLSKSLNAVRRFTSLELALIADAGDVSVDWLLTGRTREPALPGAEPSAGDEIRALVDRYATAYERLRLLGRRPALPPLPEPPAGPPAVAGRALAEQAVAAVRDSGMPSLGTLPTAELAAVVEQVFAVDVAFTPLPGGADALAWQSPYGRLVLANVTSQFTRQRFALAHALGHVLAGDATQPLLDQRLAPGRQRAALEQRADAFAAAFLMPAAELQAVAAMPPADPACTEPHSTPAADPATLRAPVTDGVFAELVGVFGVSAGAMAARLRGLGLLDAARQAELSLWTAARCQHGPTGRRALLARLSAAQAPRQPARLVAELFGAYADGATTLVPLADLLQTPVDDLFAALVAEQPAARRGYADEPAFLP</sequence>
<dbReference type="CDD" id="cd00093">
    <property type="entry name" value="HTH_XRE"/>
    <property type="match status" value="1"/>
</dbReference>
<protein>
    <submittedName>
        <fullName evidence="3">ImmA/IrrE family metallo-endopeptidase</fullName>
    </submittedName>
</protein>
<dbReference type="EMBL" id="JBHTAC010000005">
    <property type="protein sequence ID" value="MFC7242301.1"/>
    <property type="molecule type" value="Genomic_DNA"/>
</dbReference>
<gene>
    <name evidence="3" type="ORF">ACFQO7_07380</name>
</gene>
<dbReference type="Pfam" id="PF06114">
    <property type="entry name" value="Peptidase_M78"/>
    <property type="match status" value="1"/>
</dbReference>
<dbReference type="Proteomes" id="UP001596392">
    <property type="component" value="Unassembled WGS sequence"/>
</dbReference>
<dbReference type="Gene3D" id="1.10.10.2910">
    <property type="match status" value="1"/>
</dbReference>
<evidence type="ECO:0000256" key="1">
    <source>
        <dbReference type="ARBA" id="ARBA00007227"/>
    </source>
</evidence>
<accession>A0ABW2GV59</accession>
<dbReference type="PANTHER" id="PTHR43236:SF1">
    <property type="entry name" value="BLL7220 PROTEIN"/>
    <property type="match status" value="1"/>
</dbReference>
<dbReference type="RefSeq" id="WP_376805714.1">
    <property type="nucleotide sequence ID" value="NZ_JBHTAC010000005.1"/>
</dbReference>
<organism evidence="3 4">
    <name type="scientific">Catellatospora aurea</name>
    <dbReference type="NCBI Taxonomy" id="1337874"/>
    <lineage>
        <taxon>Bacteria</taxon>
        <taxon>Bacillati</taxon>
        <taxon>Actinomycetota</taxon>
        <taxon>Actinomycetes</taxon>
        <taxon>Micromonosporales</taxon>
        <taxon>Micromonosporaceae</taxon>
        <taxon>Catellatospora</taxon>
    </lineage>
</organism>
<reference evidence="4" key="1">
    <citation type="journal article" date="2019" name="Int. J. Syst. Evol. Microbiol.">
        <title>The Global Catalogue of Microorganisms (GCM) 10K type strain sequencing project: providing services to taxonomists for standard genome sequencing and annotation.</title>
        <authorList>
            <consortium name="The Broad Institute Genomics Platform"/>
            <consortium name="The Broad Institute Genome Sequencing Center for Infectious Disease"/>
            <person name="Wu L."/>
            <person name="Ma J."/>
        </authorList>
    </citation>
    <scope>NUCLEOTIDE SEQUENCE [LARGE SCALE GENOMIC DNA]</scope>
    <source>
        <strain evidence="4">CGMCC 1.9106</strain>
    </source>
</reference>
<proteinExistence type="inferred from homology"/>
<name>A0ABW2GV59_9ACTN</name>
<evidence type="ECO:0000313" key="4">
    <source>
        <dbReference type="Proteomes" id="UP001596392"/>
    </source>
</evidence>
<evidence type="ECO:0000259" key="2">
    <source>
        <dbReference type="Pfam" id="PF06114"/>
    </source>
</evidence>
<dbReference type="InterPro" id="IPR010982">
    <property type="entry name" value="Lambda_DNA-bd_dom_sf"/>
</dbReference>
<dbReference type="SUPFAM" id="SSF47413">
    <property type="entry name" value="lambda repressor-like DNA-binding domains"/>
    <property type="match status" value="1"/>
</dbReference>
<dbReference type="InterPro" id="IPR001387">
    <property type="entry name" value="Cro/C1-type_HTH"/>
</dbReference>
<dbReference type="InterPro" id="IPR052345">
    <property type="entry name" value="Rad_response_metalloprotease"/>
</dbReference>
<evidence type="ECO:0000313" key="3">
    <source>
        <dbReference type="EMBL" id="MFC7242301.1"/>
    </source>
</evidence>
<keyword evidence="4" id="KW-1185">Reference proteome</keyword>
<comment type="caution">
    <text evidence="3">The sequence shown here is derived from an EMBL/GenBank/DDBJ whole genome shotgun (WGS) entry which is preliminary data.</text>
</comment>
<dbReference type="InterPro" id="IPR010359">
    <property type="entry name" value="IrrE_HExxH"/>
</dbReference>
<dbReference type="PANTHER" id="PTHR43236">
    <property type="entry name" value="ANTITOXIN HIGA1"/>
    <property type="match status" value="1"/>
</dbReference>